<dbReference type="SUPFAM" id="SSF52540">
    <property type="entry name" value="P-loop containing nucleoside triphosphate hydrolases"/>
    <property type="match status" value="1"/>
</dbReference>
<keyword evidence="2" id="KW-0067">ATP-binding</keyword>
<dbReference type="AlphaFoldDB" id="A0AAV5BVY7"/>
<dbReference type="InterPro" id="IPR003959">
    <property type="entry name" value="ATPase_AAA_core"/>
</dbReference>
<feature type="coiled-coil region" evidence="3">
    <location>
        <begin position="138"/>
        <end position="172"/>
    </location>
</feature>
<dbReference type="GO" id="GO:0005524">
    <property type="term" value="F:ATP binding"/>
    <property type="evidence" value="ECO:0007669"/>
    <property type="project" value="UniProtKB-KW"/>
</dbReference>
<evidence type="ECO:0000256" key="3">
    <source>
        <dbReference type="SAM" id="Coils"/>
    </source>
</evidence>
<evidence type="ECO:0000259" key="4">
    <source>
        <dbReference type="SMART" id="SM01086"/>
    </source>
</evidence>
<gene>
    <name evidence="5" type="primary">ga06673</name>
    <name evidence="5" type="ORF">PR202_ga06673</name>
</gene>
<keyword evidence="3" id="KW-0175">Coiled coil</keyword>
<dbReference type="EMBL" id="BQKI01000003">
    <property type="protein sequence ID" value="GJM90396.1"/>
    <property type="molecule type" value="Genomic_DNA"/>
</dbReference>
<dbReference type="InterPro" id="IPR050130">
    <property type="entry name" value="ClpA_ClpB"/>
</dbReference>
<evidence type="ECO:0000313" key="6">
    <source>
        <dbReference type="Proteomes" id="UP001054889"/>
    </source>
</evidence>
<dbReference type="GO" id="GO:0005737">
    <property type="term" value="C:cytoplasm"/>
    <property type="evidence" value="ECO:0007669"/>
    <property type="project" value="TreeGrafter"/>
</dbReference>
<reference evidence="5" key="1">
    <citation type="journal article" date="2018" name="DNA Res.">
        <title>Multiple hybrid de novo genome assembly of finger millet, an orphan allotetraploid crop.</title>
        <authorList>
            <person name="Hatakeyama M."/>
            <person name="Aluri S."/>
            <person name="Balachadran M.T."/>
            <person name="Sivarajan S.R."/>
            <person name="Patrignani A."/>
            <person name="Gruter S."/>
            <person name="Poveda L."/>
            <person name="Shimizu-Inatsugi R."/>
            <person name="Baeten J."/>
            <person name="Francoijs K.J."/>
            <person name="Nataraja K.N."/>
            <person name="Reddy Y.A.N."/>
            <person name="Phadnis S."/>
            <person name="Ravikumar R.L."/>
            <person name="Schlapbach R."/>
            <person name="Sreeman S.M."/>
            <person name="Shimizu K.K."/>
        </authorList>
    </citation>
    <scope>NUCLEOTIDE SEQUENCE</scope>
</reference>
<dbReference type="Gene3D" id="3.40.50.300">
    <property type="entry name" value="P-loop containing nucleotide triphosphate hydrolases"/>
    <property type="match status" value="1"/>
</dbReference>
<proteinExistence type="predicted"/>
<dbReference type="InterPro" id="IPR019489">
    <property type="entry name" value="Clp_ATPase_C"/>
</dbReference>
<reference evidence="5" key="2">
    <citation type="submission" date="2021-12" db="EMBL/GenBank/DDBJ databases">
        <title>Resequencing data analysis of finger millet.</title>
        <authorList>
            <person name="Hatakeyama M."/>
            <person name="Aluri S."/>
            <person name="Balachadran M.T."/>
            <person name="Sivarajan S.R."/>
            <person name="Poveda L."/>
            <person name="Shimizu-Inatsugi R."/>
            <person name="Schlapbach R."/>
            <person name="Sreeman S.M."/>
            <person name="Shimizu K.K."/>
        </authorList>
    </citation>
    <scope>NUCLEOTIDE SEQUENCE</scope>
</reference>
<dbReference type="PROSITE" id="PS00870">
    <property type="entry name" value="CLPAB_1"/>
    <property type="match status" value="1"/>
</dbReference>
<name>A0AAV5BVY7_ELECO</name>
<feature type="domain" description="Clp ATPase C-terminal" evidence="4">
    <location>
        <begin position="162"/>
        <end position="247"/>
    </location>
</feature>
<comment type="caution">
    <text evidence="5">The sequence shown here is derived from an EMBL/GenBank/DDBJ whole genome shotgun (WGS) entry which is preliminary data.</text>
</comment>
<dbReference type="Pfam" id="PF00004">
    <property type="entry name" value="AAA"/>
    <property type="match status" value="1"/>
</dbReference>
<evidence type="ECO:0000256" key="2">
    <source>
        <dbReference type="ARBA" id="ARBA00022840"/>
    </source>
</evidence>
<dbReference type="InterPro" id="IPR027417">
    <property type="entry name" value="P-loop_NTPase"/>
</dbReference>
<dbReference type="Proteomes" id="UP001054889">
    <property type="component" value="Unassembled WGS sequence"/>
</dbReference>
<evidence type="ECO:0000313" key="5">
    <source>
        <dbReference type="EMBL" id="GJM90396.1"/>
    </source>
</evidence>
<sequence>MTRSTPTLSPFEFLCISHLTLLEHFQIKKYNGLFILMLLQQFQLISLDMGALVAGAKFRGEFEERLKAVLKEVSASNGQIILFIDEIHTVVGAGLYSSEIGAAGGAMDAGNLLKPMLGRGELCCIGATTLDEYRSYIEKDAALERRFQQKQLEEAENKLAEIQQSGKSLLWEELNQVKNRLKQQKIHLHYTPEVVELLCSLGFDPNYDGPVKRVIQQMVENYIAIGILKGDFKEDDAVLVDASSIAIAKGLASQKKFVLQRLENGKEELPMIRGRGFTFSL</sequence>
<dbReference type="SMART" id="SM01086">
    <property type="entry name" value="ClpB_D2-small"/>
    <property type="match status" value="1"/>
</dbReference>
<dbReference type="PANTHER" id="PTHR11638:SF86">
    <property type="entry name" value="CHAPERONE PROTEIN CLPB4, MITOCHONDRIAL"/>
    <property type="match status" value="1"/>
</dbReference>
<accession>A0AAV5BVY7</accession>
<dbReference type="Gene3D" id="1.10.8.60">
    <property type="match status" value="1"/>
</dbReference>
<evidence type="ECO:0000256" key="1">
    <source>
        <dbReference type="ARBA" id="ARBA00022741"/>
    </source>
</evidence>
<keyword evidence="1" id="KW-0547">Nucleotide-binding</keyword>
<dbReference type="PANTHER" id="PTHR11638">
    <property type="entry name" value="ATP-DEPENDENT CLP PROTEASE"/>
    <property type="match status" value="1"/>
</dbReference>
<dbReference type="Pfam" id="PF10431">
    <property type="entry name" value="ClpB_D2-small"/>
    <property type="match status" value="1"/>
</dbReference>
<dbReference type="GO" id="GO:0034605">
    <property type="term" value="P:cellular response to heat"/>
    <property type="evidence" value="ECO:0007669"/>
    <property type="project" value="TreeGrafter"/>
</dbReference>
<dbReference type="GO" id="GO:0016887">
    <property type="term" value="F:ATP hydrolysis activity"/>
    <property type="evidence" value="ECO:0007669"/>
    <property type="project" value="InterPro"/>
</dbReference>
<keyword evidence="6" id="KW-1185">Reference proteome</keyword>
<protein>
    <recommendedName>
        <fullName evidence="4">Clp ATPase C-terminal domain-containing protein</fullName>
    </recommendedName>
</protein>
<dbReference type="InterPro" id="IPR018368">
    <property type="entry name" value="ClpA/B_CS1"/>
</dbReference>
<dbReference type="CDD" id="cd00009">
    <property type="entry name" value="AAA"/>
    <property type="match status" value="1"/>
</dbReference>
<organism evidence="5 6">
    <name type="scientific">Eleusine coracana subsp. coracana</name>
    <dbReference type="NCBI Taxonomy" id="191504"/>
    <lineage>
        <taxon>Eukaryota</taxon>
        <taxon>Viridiplantae</taxon>
        <taxon>Streptophyta</taxon>
        <taxon>Embryophyta</taxon>
        <taxon>Tracheophyta</taxon>
        <taxon>Spermatophyta</taxon>
        <taxon>Magnoliopsida</taxon>
        <taxon>Liliopsida</taxon>
        <taxon>Poales</taxon>
        <taxon>Poaceae</taxon>
        <taxon>PACMAD clade</taxon>
        <taxon>Chloridoideae</taxon>
        <taxon>Cynodonteae</taxon>
        <taxon>Eleusininae</taxon>
        <taxon>Eleusine</taxon>
    </lineage>
</organism>